<reference evidence="1 2" key="1">
    <citation type="journal article" date="2015" name="Appl. Environ. Microbiol.">
        <title>The Geoglobus acetivorans genome: Fe(III) reduction, acetate utilization, autotrophic growth, and degradation of aromatic compounds in a hyperthermophilic archaeon.</title>
        <authorList>
            <person name="Mardanov A.V."/>
            <person name="Slododkina G.B."/>
            <person name="Slobodkin A.I."/>
            <person name="Beletsky A.V."/>
            <person name="Gavrilov S.N."/>
            <person name="Kublanov I.V."/>
            <person name="Bonch-Osmolovskaya E.A."/>
            <person name="Skryabin K.G."/>
            <person name="Ravin N.V."/>
        </authorList>
    </citation>
    <scope>NUCLEOTIDE SEQUENCE [LARGE SCALE GENOMIC DNA]</scope>
    <source>
        <strain evidence="1 2">SBH6</strain>
    </source>
</reference>
<dbReference type="GeneID" id="43503125"/>
<organism evidence="1 2">
    <name type="scientific">Geoglobus acetivorans</name>
    <dbReference type="NCBI Taxonomy" id="565033"/>
    <lineage>
        <taxon>Archaea</taxon>
        <taxon>Methanobacteriati</taxon>
        <taxon>Methanobacteriota</taxon>
        <taxon>Archaeoglobi</taxon>
        <taxon>Archaeoglobales</taxon>
        <taxon>Archaeoglobaceae</taxon>
        <taxon>Geoglobus</taxon>
    </lineage>
</organism>
<proteinExistence type="predicted"/>
<dbReference type="EMBL" id="CP009552">
    <property type="protein sequence ID" value="AIY89889.1"/>
    <property type="molecule type" value="Genomic_DNA"/>
</dbReference>
<dbReference type="STRING" id="565033.GACE_0840"/>
<protein>
    <submittedName>
        <fullName evidence="1">Uncharacterized protein</fullName>
    </submittedName>
</protein>
<dbReference type="AlphaFoldDB" id="A0A0A7GCY5"/>
<name>A0A0A7GCY5_GEOAI</name>
<dbReference type="Proteomes" id="UP000030624">
    <property type="component" value="Chromosome"/>
</dbReference>
<sequence>MKVVDEGKDAADLMRDLILVCVREPELAAEDVEKMDAESFFTLSAKVNELIADDLKKLQTLIQSSVK</sequence>
<evidence type="ECO:0000313" key="2">
    <source>
        <dbReference type="Proteomes" id="UP000030624"/>
    </source>
</evidence>
<dbReference type="RefSeq" id="WP_048091430.1">
    <property type="nucleotide sequence ID" value="NZ_CP009552.1"/>
</dbReference>
<dbReference type="HOGENOM" id="CLU_2802038_0_0_2"/>
<evidence type="ECO:0000313" key="1">
    <source>
        <dbReference type="EMBL" id="AIY89889.1"/>
    </source>
</evidence>
<gene>
    <name evidence="1" type="ORF">GACE_0840</name>
</gene>
<accession>A0A0A7GCY5</accession>
<dbReference type="KEGG" id="gac:GACE_0840"/>